<accession>A0A0M2GCN2</accession>
<dbReference type="EMBL" id="JYJH01000049">
    <property type="protein sequence ID" value="KJK34367.1"/>
    <property type="molecule type" value="Genomic_DNA"/>
</dbReference>
<dbReference type="PANTHER" id="PTHR43130:SF2">
    <property type="entry name" value="DJ-1_PFPI DOMAIN-CONTAINING PROTEIN"/>
    <property type="match status" value="1"/>
</dbReference>
<organism evidence="2 3">
    <name type="scientific">Streptomyces variegatus</name>
    <dbReference type="NCBI Taxonomy" id="284040"/>
    <lineage>
        <taxon>Bacteria</taxon>
        <taxon>Bacillati</taxon>
        <taxon>Actinomycetota</taxon>
        <taxon>Actinomycetes</taxon>
        <taxon>Kitasatosporales</taxon>
        <taxon>Streptomycetaceae</taxon>
        <taxon>Streptomyces</taxon>
    </lineage>
</organism>
<dbReference type="Proteomes" id="UP000034786">
    <property type="component" value="Unassembled WGS sequence"/>
</dbReference>
<dbReference type="PROSITE" id="PS51318">
    <property type="entry name" value="TAT"/>
    <property type="match status" value="1"/>
</dbReference>
<proteinExistence type="predicted"/>
<sequence>MTGKRRDRRELLRAVVAGGLGAGLVTAGGTSAAQAESVEREGELSGGGSVRVAVLLYDGFTALDAVGPYEVLCRVPGVTVTTVAEKAGRIRTDTGELGLVAERSLDSVTRAEVLLVPGGGERGTTTTMANRVVLDWIRHIHRRSVWTTSVCTGSLILGAAGLLRGLPATTYWASRSYLAEVGAVYTPGRFVEAGKIMTGAGVSAGIDMGLHIAARLAGDEVAQAMQLAVEYDPDPPFDTGSPEKASPELQHLALRLLADAAV</sequence>
<dbReference type="InterPro" id="IPR029062">
    <property type="entry name" value="Class_I_gatase-like"/>
</dbReference>
<dbReference type="Gene3D" id="3.40.50.880">
    <property type="match status" value="1"/>
</dbReference>
<dbReference type="CDD" id="cd03139">
    <property type="entry name" value="GATase1_PfpI_2"/>
    <property type="match status" value="1"/>
</dbReference>
<dbReference type="AlphaFoldDB" id="A0A0M2GCN2"/>
<evidence type="ECO:0000259" key="1">
    <source>
        <dbReference type="Pfam" id="PF01965"/>
    </source>
</evidence>
<dbReference type="InterPro" id="IPR052158">
    <property type="entry name" value="INH-QAR"/>
</dbReference>
<keyword evidence="3" id="KW-1185">Reference proteome</keyword>
<name>A0A0M2GCN2_9ACTN</name>
<dbReference type="InterPro" id="IPR002818">
    <property type="entry name" value="DJ-1/PfpI"/>
</dbReference>
<evidence type="ECO:0000313" key="3">
    <source>
        <dbReference type="Proteomes" id="UP000034786"/>
    </source>
</evidence>
<comment type="caution">
    <text evidence="2">The sequence shown here is derived from an EMBL/GenBank/DDBJ whole genome shotgun (WGS) entry which is preliminary data.</text>
</comment>
<protein>
    <submittedName>
        <fullName evidence="2">Thiamine biosynthesis protein ThiJ</fullName>
    </submittedName>
</protein>
<dbReference type="RefSeq" id="WP_031144230.1">
    <property type="nucleotide sequence ID" value="NZ_JYJH01000049.1"/>
</dbReference>
<dbReference type="InterPro" id="IPR006311">
    <property type="entry name" value="TAT_signal"/>
</dbReference>
<dbReference type="PANTHER" id="PTHR43130">
    <property type="entry name" value="ARAC-FAMILY TRANSCRIPTIONAL REGULATOR"/>
    <property type="match status" value="1"/>
</dbReference>
<dbReference type="PATRIC" id="fig|284040.3.peg.6488"/>
<dbReference type="STRING" id="284040.UK15_36340"/>
<dbReference type="SUPFAM" id="SSF52317">
    <property type="entry name" value="Class I glutamine amidotransferase-like"/>
    <property type="match status" value="1"/>
</dbReference>
<feature type="domain" description="DJ-1/PfpI" evidence="1">
    <location>
        <begin position="51"/>
        <end position="213"/>
    </location>
</feature>
<evidence type="ECO:0000313" key="2">
    <source>
        <dbReference type="EMBL" id="KJK34367.1"/>
    </source>
</evidence>
<reference evidence="3" key="1">
    <citation type="submission" date="2015-02" db="EMBL/GenBank/DDBJ databases">
        <authorList>
            <person name="Ju K.-S."/>
            <person name="Doroghazi J.R."/>
            <person name="Metcalf W."/>
        </authorList>
    </citation>
    <scope>NUCLEOTIDE SEQUENCE [LARGE SCALE GENOMIC DNA]</scope>
    <source>
        <strain evidence="3">NRRL B-16380</strain>
    </source>
</reference>
<gene>
    <name evidence="2" type="ORF">UK15_36340</name>
</gene>
<dbReference type="Pfam" id="PF01965">
    <property type="entry name" value="DJ-1_PfpI"/>
    <property type="match status" value="1"/>
</dbReference>
<dbReference type="GO" id="GO:0006355">
    <property type="term" value="P:regulation of DNA-templated transcription"/>
    <property type="evidence" value="ECO:0007669"/>
    <property type="project" value="TreeGrafter"/>
</dbReference>